<evidence type="ECO:0000313" key="2">
    <source>
        <dbReference type="EMBL" id="RZM74865.1"/>
    </source>
</evidence>
<reference evidence="2 3" key="1">
    <citation type="submission" date="2018-11" db="EMBL/GenBank/DDBJ databases">
        <title>Whole genome sequencing of an environmental sample.</title>
        <authorList>
            <person name="Sarangi A.N."/>
            <person name="Singh D."/>
            <person name="Tripathy S."/>
        </authorList>
    </citation>
    <scope>NUCLEOTIDE SEQUENCE [LARGE SCALE GENOMIC DNA]</scope>
    <source>
        <strain evidence="2 3">Lakshadweep</strain>
    </source>
</reference>
<dbReference type="RefSeq" id="WP_130199569.1">
    <property type="nucleotide sequence ID" value="NZ_QVFV01000011.1"/>
</dbReference>
<proteinExistence type="predicted"/>
<evidence type="ECO:0008006" key="4">
    <source>
        <dbReference type="Google" id="ProtNLM"/>
    </source>
</evidence>
<gene>
    <name evidence="2" type="ORF">DYY88_22780</name>
</gene>
<keyword evidence="3" id="KW-1185">Reference proteome</keyword>
<dbReference type="AlphaFoldDB" id="A0A4Q7E0W6"/>
<organism evidence="2 3">
    <name type="scientific">Leptolyngbya iicbica LK</name>
    <dbReference type="NCBI Taxonomy" id="2294035"/>
    <lineage>
        <taxon>Bacteria</taxon>
        <taxon>Bacillati</taxon>
        <taxon>Cyanobacteriota</taxon>
        <taxon>Cyanophyceae</taxon>
        <taxon>Leptolyngbyales</taxon>
        <taxon>Leptolyngbyaceae</taxon>
        <taxon>Leptolyngbya group</taxon>
        <taxon>Leptolyngbya</taxon>
        <taxon>Leptolyngbya iicbica</taxon>
    </lineage>
</organism>
<dbReference type="Proteomes" id="UP000292459">
    <property type="component" value="Unassembled WGS sequence"/>
</dbReference>
<comment type="caution">
    <text evidence="2">The sequence shown here is derived from an EMBL/GenBank/DDBJ whole genome shotgun (WGS) entry which is preliminary data.</text>
</comment>
<name>A0A4Q7E0W6_9CYAN</name>
<keyword evidence="1" id="KW-0732">Signal</keyword>
<protein>
    <recommendedName>
        <fullName evidence="4">Peptidase S1</fullName>
    </recommendedName>
</protein>
<dbReference type="EMBL" id="QVFV01000011">
    <property type="protein sequence ID" value="RZM74865.1"/>
    <property type="molecule type" value="Genomic_DNA"/>
</dbReference>
<feature type="chain" id="PRO_5020352072" description="Peptidase S1" evidence="1">
    <location>
        <begin position="31"/>
        <end position="162"/>
    </location>
</feature>
<evidence type="ECO:0000256" key="1">
    <source>
        <dbReference type="SAM" id="SignalP"/>
    </source>
</evidence>
<evidence type="ECO:0000313" key="3">
    <source>
        <dbReference type="Proteomes" id="UP000292459"/>
    </source>
</evidence>
<feature type="signal peptide" evidence="1">
    <location>
        <begin position="1"/>
        <end position="30"/>
    </location>
</feature>
<dbReference type="OrthoDB" id="512115at2"/>
<sequence>MTSQLITRLRRPLAALSGLALLVSISPVLAQTANSESITLAAYPPATASVSGSIVGSFSLANIAGSDQQGNLCAGFADANPDHILTLQSDFPTLTITVNSGKDTTLLVQGPDDNSIHCGQDISRSNLDAQIADNNWRAGTYRIWVGAHEQGQRFSYSLTVQE</sequence>
<accession>A0A4Q7E0W6</accession>